<dbReference type="CDD" id="cd00121">
    <property type="entry name" value="MATH"/>
    <property type="match status" value="1"/>
</dbReference>
<protein>
    <submittedName>
        <fullName evidence="4">MATH domain and coiled-coil domain-containing protein</fullName>
    </submittedName>
</protein>
<feature type="domain" description="MATH" evidence="3">
    <location>
        <begin position="6"/>
        <end position="133"/>
    </location>
</feature>
<dbReference type="AlphaFoldDB" id="A0ABD1C8F2"/>
<evidence type="ECO:0000313" key="5">
    <source>
        <dbReference type="Proteomes" id="UP001558713"/>
    </source>
</evidence>
<evidence type="ECO:0000259" key="3">
    <source>
        <dbReference type="PROSITE" id="PS50144"/>
    </source>
</evidence>
<sequence>MGKQFNKKITWTIKNFSSLQQEKIYSDHFVVSGSKWHLFAYPKGNKVDDYLSLFLEVADYGSLSPGWRRQAKASFTLVNQRSEKLSQQEELQISWFELKSPGWGRNSMFPLSKINAKDSGFLLNGELKIVAEVDVLEVIGKFEEISTILETMDVNGFQLHPSQAKSASLMFERHSEIASEFRPKNPNLRKGYMNLLLGLIGTMCQSPQEISKDDLSEAYAALGSMINAGFKLDWLEKKLDEVVEKKEKEQVGETTLQGMEEELKDLKKRCSDMEALVEKERGQVSAATANLSFDDIV</sequence>
<dbReference type="InterPro" id="IPR002083">
    <property type="entry name" value="MATH/TRAF_dom"/>
</dbReference>
<dbReference type="PROSITE" id="PS50144">
    <property type="entry name" value="MATH"/>
    <property type="match status" value="1"/>
</dbReference>
<reference evidence="4 5" key="1">
    <citation type="submission" date="2024-04" db="EMBL/GenBank/DDBJ databases">
        <title>Genome assembly C_amara_ONT_v2.</title>
        <authorList>
            <person name="Yant L."/>
            <person name="Moore C."/>
            <person name="Slenker M."/>
        </authorList>
    </citation>
    <scope>NUCLEOTIDE SEQUENCE [LARGE SCALE GENOMIC DNA]</scope>
    <source>
        <tissue evidence="4">Leaf</tissue>
    </source>
</reference>
<organism evidence="4 5">
    <name type="scientific">Cardamine amara subsp. amara</name>
    <dbReference type="NCBI Taxonomy" id="228776"/>
    <lineage>
        <taxon>Eukaryota</taxon>
        <taxon>Viridiplantae</taxon>
        <taxon>Streptophyta</taxon>
        <taxon>Embryophyta</taxon>
        <taxon>Tracheophyta</taxon>
        <taxon>Spermatophyta</taxon>
        <taxon>Magnoliopsida</taxon>
        <taxon>eudicotyledons</taxon>
        <taxon>Gunneridae</taxon>
        <taxon>Pentapetalae</taxon>
        <taxon>rosids</taxon>
        <taxon>malvids</taxon>
        <taxon>Brassicales</taxon>
        <taxon>Brassicaceae</taxon>
        <taxon>Cardamineae</taxon>
        <taxon>Cardamine</taxon>
    </lineage>
</organism>
<keyword evidence="1 2" id="KW-0175">Coiled coil</keyword>
<feature type="coiled-coil region" evidence="2">
    <location>
        <begin position="249"/>
        <end position="283"/>
    </location>
</feature>
<dbReference type="SMART" id="SM00061">
    <property type="entry name" value="MATH"/>
    <property type="match status" value="1"/>
</dbReference>
<dbReference type="InterPro" id="IPR050804">
    <property type="entry name" value="MCC"/>
</dbReference>
<dbReference type="Gene3D" id="2.60.210.10">
    <property type="entry name" value="Apoptosis, Tumor Necrosis Factor Receptor Associated Protein 2, Chain A"/>
    <property type="match status" value="1"/>
</dbReference>
<dbReference type="InterPro" id="IPR008974">
    <property type="entry name" value="TRAF-like"/>
</dbReference>
<evidence type="ECO:0000313" key="4">
    <source>
        <dbReference type="EMBL" id="KAL1225761.1"/>
    </source>
</evidence>
<keyword evidence="5" id="KW-1185">Reference proteome</keyword>
<proteinExistence type="predicted"/>
<dbReference type="PANTHER" id="PTHR46236">
    <property type="entry name" value="TRAF-LIKE SUPERFAMILY PROTEIN"/>
    <property type="match status" value="1"/>
</dbReference>
<accession>A0ABD1C8F2</accession>
<name>A0ABD1C8F2_CARAN</name>
<evidence type="ECO:0000256" key="1">
    <source>
        <dbReference type="ARBA" id="ARBA00023054"/>
    </source>
</evidence>
<dbReference type="Pfam" id="PF22486">
    <property type="entry name" value="MATH_2"/>
    <property type="match status" value="1"/>
</dbReference>
<evidence type="ECO:0000256" key="2">
    <source>
        <dbReference type="SAM" id="Coils"/>
    </source>
</evidence>
<comment type="caution">
    <text evidence="4">The sequence shown here is derived from an EMBL/GenBank/DDBJ whole genome shotgun (WGS) entry which is preliminary data.</text>
</comment>
<dbReference type="PANTHER" id="PTHR46236:SF7">
    <property type="entry name" value="PROTEIN RESTRICTED TEV MOVEMENT 3"/>
    <property type="match status" value="1"/>
</dbReference>
<gene>
    <name evidence="4" type="ORF">V5N11_028165</name>
</gene>
<dbReference type="SUPFAM" id="SSF49599">
    <property type="entry name" value="TRAF domain-like"/>
    <property type="match status" value="1"/>
</dbReference>
<dbReference type="Proteomes" id="UP001558713">
    <property type="component" value="Unassembled WGS sequence"/>
</dbReference>
<dbReference type="EMBL" id="JBANAX010000018">
    <property type="protein sequence ID" value="KAL1225761.1"/>
    <property type="molecule type" value="Genomic_DNA"/>
</dbReference>